<evidence type="ECO:0000256" key="4">
    <source>
        <dbReference type="PROSITE-ProRule" id="PRU00175"/>
    </source>
</evidence>
<evidence type="ECO:0000256" key="1">
    <source>
        <dbReference type="ARBA" id="ARBA00022723"/>
    </source>
</evidence>
<evidence type="ECO:0000256" key="3">
    <source>
        <dbReference type="ARBA" id="ARBA00022833"/>
    </source>
</evidence>
<evidence type="ECO:0000313" key="8">
    <source>
        <dbReference type="Proteomes" id="UP001324427"/>
    </source>
</evidence>
<feature type="compositionally biased region" description="Polar residues" evidence="5">
    <location>
        <begin position="13"/>
        <end position="25"/>
    </location>
</feature>
<dbReference type="AlphaFoldDB" id="A0AAV9JE52"/>
<dbReference type="InterPro" id="IPR011016">
    <property type="entry name" value="Znf_RING-CH"/>
</dbReference>
<sequence>MHTDAPIDDHNSTTHPTEPDSTAGFQQDDLMESQLGVSSFEPHHTTTIVYPECSLLEPSEILCLDPMSACGDTELRYAPLPLIRDEAVTHHADRENEAEVSFFSRTRAQALASEHALPRSNPFASPYERLVQDMDIAERFMGITTLSMLRFRKQGQDGNFGPVMVRVARQTSFRRYGMSPLLVPREEYIFSLAELYPDDCDLPLLKTGWFHYLGVLPLRGGDRAYRHVRLHLAMAGEEDEHAAKHHFKPARRENFGRLLDSKLTAINPADLVGEDKQCCVCSGTLGEEDAQDPVALPCKHVICKSCLVTWVDSRGTDVACPLCRERIFTQQREVDDLRFGLVNGVYEYDERYRDVENFERSCADLDQELAEGKQHRITLHADRLVRILDTLLNGLWLENEDEYQHGSPENFQPMQFPEWATADDVLRHTLFSLDGDVTTPAALFQVLLERVYIGFCFEFCKAGLDQWISPSERKVLETNAVRAECLDIRPGFKEEFRRMVNRMLRFYDLRRCSCSPGLHDHGRRTFYNPKDAGRTYGGADRHRDRIDEDGDFDMDDGCK</sequence>
<dbReference type="InterPro" id="IPR017907">
    <property type="entry name" value="Znf_RING_CS"/>
</dbReference>
<dbReference type="SMART" id="SM00184">
    <property type="entry name" value="RING"/>
    <property type="match status" value="1"/>
</dbReference>
<dbReference type="Proteomes" id="UP001324427">
    <property type="component" value="Unassembled WGS sequence"/>
</dbReference>
<dbReference type="SUPFAM" id="SSF57850">
    <property type="entry name" value="RING/U-box"/>
    <property type="match status" value="1"/>
</dbReference>
<evidence type="ECO:0000313" key="7">
    <source>
        <dbReference type="EMBL" id="KAK4543299.1"/>
    </source>
</evidence>
<feature type="compositionally biased region" description="Basic and acidic residues" evidence="5">
    <location>
        <begin position="1"/>
        <end position="12"/>
    </location>
</feature>
<keyword evidence="3" id="KW-0862">Zinc</keyword>
<protein>
    <recommendedName>
        <fullName evidence="6">RING-type domain-containing protein</fullName>
    </recommendedName>
</protein>
<dbReference type="InterPro" id="IPR013083">
    <property type="entry name" value="Znf_RING/FYVE/PHD"/>
</dbReference>
<name>A0AAV9JE52_9PEZI</name>
<dbReference type="Pfam" id="PF13639">
    <property type="entry name" value="zf-RING_2"/>
    <property type="match status" value="1"/>
</dbReference>
<organism evidence="7 8">
    <name type="scientific">Oleoguttula mirabilis</name>
    <dbReference type="NCBI Taxonomy" id="1507867"/>
    <lineage>
        <taxon>Eukaryota</taxon>
        <taxon>Fungi</taxon>
        <taxon>Dikarya</taxon>
        <taxon>Ascomycota</taxon>
        <taxon>Pezizomycotina</taxon>
        <taxon>Dothideomycetes</taxon>
        <taxon>Dothideomycetidae</taxon>
        <taxon>Mycosphaerellales</taxon>
        <taxon>Teratosphaeriaceae</taxon>
        <taxon>Oleoguttula</taxon>
    </lineage>
</organism>
<accession>A0AAV9JE52</accession>
<keyword evidence="1" id="KW-0479">Metal-binding</keyword>
<proteinExistence type="predicted"/>
<dbReference type="Gene3D" id="3.30.40.10">
    <property type="entry name" value="Zinc/RING finger domain, C3HC4 (zinc finger)"/>
    <property type="match status" value="1"/>
</dbReference>
<dbReference type="GO" id="GO:0008270">
    <property type="term" value="F:zinc ion binding"/>
    <property type="evidence" value="ECO:0007669"/>
    <property type="project" value="UniProtKB-KW"/>
</dbReference>
<evidence type="ECO:0000256" key="2">
    <source>
        <dbReference type="ARBA" id="ARBA00022771"/>
    </source>
</evidence>
<dbReference type="InterPro" id="IPR001841">
    <property type="entry name" value="Znf_RING"/>
</dbReference>
<dbReference type="PROSITE" id="PS00518">
    <property type="entry name" value="ZF_RING_1"/>
    <property type="match status" value="1"/>
</dbReference>
<evidence type="ECO:0000256" key="5">
    <source>
        <dbReference type="SAM" id="MobiDB-lite"/>
    </source>
</evidence>
<dbReference type="PROSITE" id="PS50089">
    <property type="entry name" value="ZF_RING_2"/>
    <property type="match status" value="1"/>
</dbReference>
<gene>
    <name evidence="7" type="ORF">LTR36_005658</name>
</gene>
<keyword evidence="8" id="KW-1185">Reference proteome</keyword>
<comment type="caution">
    <text evidence="7">The sequence shown here is derived from an EMBL/GenBank/DDBJ whole genome shotgun (WGS) entry which is preliminary data.</text>
</comment>
<feature type="domain" description="RING-type" evidence="6">
    <location>
        <begin position="278"/>
        <end position="324"/>
    </location>
</feature>
<feature type="region of interest" description="Disordered" evidence="5">
    <location>
        <begin position="1"/>
        <end position="25"/>
    </location>
</feature>
<dbReference type="SMART" id="SM00744">
    <property type="entry name" value="RINGv"/>
    <property type="match status" value="1"/>
</dbReference>
<reference evidence="7 8" key="1">
    <citation type="submission" date="2021-11" db="EMBL/GenBank/DDBJ databases">
        <title>Black yeast isolated from Biological Soil Crust.</title>
        <authorList>
            <person name="Kurbessoian T."/>
        </authorList>
    </citation>
    <scope>NUCLEOTIDE SEQUENCE [LARGE SCALE GENOMIC DNA]</scope>
    <source>
        <strain evidence="7 8">CCFEE 5522</strain>
    </source>
</reference>
<evidence type="ECO:0000259" key="6">
    <source>
        <dbReference type="PROSITE" id="PS50089"/>
    </source>
</evidence>
<keyword evidence="2 4" id="KW-0863">Zinc-finger</keyword>
<dbReference type="EMBL" id="JAVFHQ010000033">
    <property type="protein sequence ID" value="KAK4543299.1"/>
    <property type="molecule type" value="Genomic_DNA"/>
</dbReference>